<dbReference type="PIRSF" id="PIRSF029755">
    <property type="entry name" value="UCP029755"/>
    <property type="match status" value="1"/>
</dbReference>
<dbReference type="FunFam" id="3.30.2040.10:FF:000001">
    <property type="entry name" value="D-glutamate cyclase, mitochondrial"/>
    <property type="match status" value="1"/>
</dbReference>
<dbReference type="Gene3D" id="3.30.2040.10">
    <property type="entry name" value="PSTPO5379-like domain"/>
    <property type="match status" value="1"/>
</dbReference>
<dbReference type="Proteomes" id="UP000315343">
    <property type="component" value="Unassembled WGS sequence"/>
</dbReference>
<evidence type="ECO:0000256" key="2">
    <source>
        <dbReference type="ARBA" id="ARBA00023239"/>
    </source>
</evidence>
<dbReference type="AlphaFoldDB" id="A0A562J5Q4"/>
<proteinExistence type="inferred from homology"/>
<organism evidence="4 5">
    <name type="scientific">Sedimentibacter saalensis</name>
    <dbReference type="NCBI Taxonomy" id="130788"/>
    <lineage>
        <taxon>Bacteria</taxon>
        <taxon>Bacillati</taxon>
        <taxon>Bacillota</taxon>
        <taxon>Tissierellia</taxon>
        <taxon>Sedimentibacter</taxon>
    </lineage>
</organism>
<dbReference type="GO" id="GO:0047820">
    <property type="term" value="F:D-glutamate cyclase activity"/>
    <property type="evidence" value="ECO:0007669"/>
    <property type="project" value="TreeGrafter"/>
</dbReference>
<keyword evidence="2 3" id="KW-0456">Lyase</keyword>
<comment type="caution">
    <text evidence="4">The sequence shown here is derived from an EMBL/GenBank/DDBJ whole genome shotgun (WGS) entry which is preliminary data.</text>
</comment>
<dbReference type="InterPro" id="IPR009906">
    <property type="entry name" value="D-Glu_cyclase"/>
</dbReference>
<dbReference type="GO" id="GO:0006536">
    <property type="term" value="P:glutamate metabolic process"/>
    <property type="evidence" value="ECO:0007669"/>
    <property type="project" value="TreeGrafter"/>
</dbReference>
<dbReference type="HAMAP" id="MF_01830">
    <property type="entry name" value="Hydro_lyase"/>
    <property type="match status" value="1"/>
</dbReference>
<gene>
    <name evidence="4" type="ORF">LY60_03057</name>
</gene>
<protein>
    <recommendedName>
        <fullName evidence="3">Putative hydro-lyase LY60_03057</fullName>
        <ecNumber evidence="3">4.2.1.-</ecNumber>
    </recommendedName>
</protein>
<dbReference type="EMBL" id="VLKH01000010">
    <property type="protein sequence ID" value="TWH78215.1"/>
    <property type="molecule type" value="Genomic_DNA"/>
</dbReference>
<dbReference type="NCBIfam" id="NF003969">
    <property type="entry name" value="PRK05463.1"/>
    <property type="match status" value="1"/>
</dbReference>
<reference evidence="4 5" key="1">
    <citation type="submission" date="2019-07" db="EMBL/GenBank/DDBJ databases">
        <title>Genomic Encyclopedia of Type Strains, Phase I: the one thousand microbial genomes (KMG-I) project.</title>
        <authorList>
            <person name="Kyrpides N."/>
        </authorList>
    </citation>
    <scope>NUCLEOTIDE SEQUENCE [LARGE SCALE GENOMIC DNA]</scope>
    <source>
        <strain evidence="4 5">DSM 13558</strain>
    </source>
</reference>
<dbReference type="Pfam" id="PF07286">
    <property type="entry name" value="D-Glu_cyclase"/>
    <property type="match status" value="1"/>
</dbReference>
<evidence type="ECO:0000256" key="1">
    <source>
        <dbReference type="ARBA" id="ARBA00007896"/>
    </source>
</evidence>
<evidence type="ECO:0000313" key="4">
    <source>
        <dbReference type="EMBL" id="TWH78215.1"/>
    </source>
</evidence>
<dbReference type="InterPro" id="IPR038021">
    <property type="entry name" value="Putative_hydro-lyase"/>
</dbReference>
<name>A0A562J5Q4_9FIRM</name>
<evidence type="ECO:0000313" key="5">
    <source>
        <dbReference type="Proteomes" id="UP000315343"/>
    </source>
</evidence>
<comment type="similarity">
    <text evidence="1 3">Belongs to the D-glutamate cyclase family.</text>
</comment>
<dbReference type="InterPro" id="IPR016938">
    <property type="entry name" value="UPF0317"/>
</dbReference>
<dbReference type="Gene3D" id="3.40.1640.10">
    <property type="entry name" value="PSTPO5379-like"/>
    <property type="match status" value="1"/>
</dbReference>
<dbReference type="EC" id="4.2.1.-" evidence="3"/>
<dbReference type="PANTHER" id="PTHR32022:SF10">
    <property type="entry name" value="D-GLUTAMATE CYCLASE, MITOCHONDRIAL"/>
    <property type="match status" value="1"/>
</dbReference>
<dbReference type="RefSeq" id="WP_145085611.1">
    <property type="nucleotide sequence ID" value="NZ_JAYFNS010000025.1"/>
</dbReference>
<sequence>MNYHDLHPKEIRKLIRNEIITTPTAGMCGGYAQANLVILPQKYADDFKLFAEYNPKPCPILEITEPGSFITSMTAHNANIITDIPKYFIYKDGVKTDECYNAQKYWREDFVCFLIGCSFSFEEALMREGIEVRHITMGCNVPMYKTNIQCKTSGIFRGPYVVSMRPIKSDDIKKAYEITEMFPHVHGAPIHSGNPEEIGIKDINKPDYGDKVEIKEGEVPVFWACGVTPQAAIENAKPEIVITHAPGHMFITDILNSEIEERLFG</sequence>
<dbReference type="OrthoDB" id="149585at2"/>
<keyword evidence="5" id="KW-1185">Reference proteome</keyword>
<dbReference type="SUPFAM" id="SSF160920">
    <property type="entry name" value="PSTPO5379-like"/>
    <property type="match status" value="1"/>
</dbReference>
<dbReference type="PANTHER" id="PTHR32022">
    <property type="entry name" value="D-GLUTAMATE CYCLASE, MITOCHONDRIAL"/>
    <property type="match status" value="1"/>
</dbReference>
<accession>A0A562J5Q4</accession>
<evidence type="ECO:0000256" key="3">
    <source>
        <dbReference type="HAMAP-Rule" id="MF_01830"/>
    </source>
</evidence>